<keyword evidence="3" id="KW-0408">Iron</keyword>
<proteinExistence type="predicted"/>
<dbReference type="InterPro" id="IPR007197">
    <property type="entry name" value="rSAM"/>
</dbReference>
<feature type="non-terminal residue" evidence="6">
    <location>
        <position position="273"/>
    </location>
</feature>
<dbReference type="PROSITE" id="PS51918">
    <property type="entry name" value="RADICAL_SAM"/>
    <property type="match status" value="1"/>
</dbReference>
<dbReference type="CDD" id="cd01335">
    <property type="entry name" value="Radical_SAM"/>
    <property type="match status" value="1"/>
</dbReference>
<feature type="domain" description="Radical SAM core" evidence="5">
    <location>
        <begin position="1"/>
        <end position="235"/>
    </location>
</feature>
<dbReference type="InterPro" id="IPR058240">
    <property type="entry name" value="rSAM_sf"/>
</dbReference>
<dbReference type="Pfam" id="PF04055">
    <property type="entry name" value="Radical_SAM"/>
    <property type="match status" value="1"/>
</dbReference>
<evidence type="ECO:0000256" key="1">
    <source>
        <dbReference type="ARBA" id="ARBA00022691"/>
    </source>
</evidence>
<evidence type="ECO:0000313" key="6">
    <source>
        <dbReference type="EMBL" id="KKL09434.1"/>
    </source>
</evidence>
<name>A0A0F9AIL1_9ZZZZ</name>
<organism evidence="6">
    <name type="scientific">marine sediment metagenome</name>
    <dbReference type="NCBI Taxonomy" id="412755"/>
    <lineage>
        <taxon>unclassified sequences</taxon>
        <taxon>metagenomes</taxon>
        <taxon>ecological metagenomes</taxon>
    </lineage>
</organism>
<dbReference type="GO" id="GO:0046872">
    <property type="term" value="F:metal ion binding"/>
    <property type="evidence" value="ECO:0007669"/>
    <property type="project" value="UniProtKB-KW"/>
</dbReference>
<dbReference type="InterPro" id="IPR013785">
    <property type="entry name" value="Aldolase_TIM"/>
</dbReference>
<dbReference type="GO" id="GO:0003824">
    <property type="term" value="F:catalytic activity"/>
    <property type="evidence" value="ECO:0007669"/>
    <property type="project" value="InterPro"/>
</dbReference>
<dbReference type="AlphaFoldDB" id="A0A0F9AIL1"/>
<sequence length="273" mass="30872">MRIQSISIVPENVGCNAKCKYCISAMTTTPRSGTSFGRNFPTFPYHKLENALLYAKAGGCQTAILTSKGETLLSNWAHLGYILQDCKRAGQIGQKDLHTNGVLILDNKEKFIQYLVEKGLTNITLTVASLDKYVNKELMGIDLNYKNLFKFLKNSGIHIRLSCVLNKKGVMNKETLDEYILSAIDLGIDAIVFRELWVPQETKKTNIVKWSKENFVPIETIRETLFVMKVFKDARPIVKLPWGEIVYEVYGRIQVSTATCTINNYLDGFKSII</sequence>
<dbReference type="GO" id="GO:0051536">
    <property type="term" value="F:iron-sulfur cluster binding"/>
    <property type="evidence" value="ECO:0007669"/>
    <property type="project" value="UniProtKB-KW"/>
</dbReference>
<keyword evidence="1" id="KW-0949">S-adenosyl-L-methionine</keyword>
<keyword evidence="2" id="KW-0479">Metal-binding</keyword>
<accession>A0A0F9AIL1</accession>
<reference evidence="6" key="1">
    <citation type="journal article" date="2015" name="Nature">
        <title>Complex archaea that bridge the gap between prokaryotes and eukaryotes.</title>
        <authorList>
            <person name="Spang A."/>
            <person name="Saw J.H."/>
            <person name="Jorgensen S.L."/>
            <person name="Zaremba-Niedzwiedzka K."/>
            <person name="Martijn J."/>
            <person name="Lind A.E."/>
            <person name="van Eijk R."/>
            <person name="Schleper C."/>
            <person name="Guy L."/>
            <person name="Ettema T.J."/>
        </authorList>
    </citation>
    <scope>NUCLEOTIDE SEQUENCE</scope>
</reference>
<evidence type="ECO:0000256" key="3">
    <source>
        <dbReference type="ARBA" id="ARBA00023004"/>
    </source>
</evidence>
<dbReference type="Gene3D" id="3.20.20.70">
    <property type="entry name" value="Aldolase class I"/>
    <property type="match status" value="1"/>
</dbReference>
<comment type="caution">
    <text evidence="6">The sequence shown here is derived from an EMBL/GenBank/DDBJ whole genome shotgun (WGS) entry which is preliminary data.</text>
</comment>
<dbReference type="EMBL" id="LAZR01042482">
    <property type="protein sequence ID" value="KKL09434.1"/>
    <property type="molecule type" value="Genomic_DNA"/>
</dbReference>
<dbReference type="SUPFAM" id="SSF102114">
    <property type="entry name" value="Radical SAM enzymes"/>
    <property type="match status" value="1"/>
</dbReference>
<evidence type="ECO:0000259" key="5">
    <source>
        <dbReference type="PROSITE" id="PS51918"/>
    </source>
</evidence>
<dbReference type="SFLD" id="SFLDS00029">
    <property type="entry name" value="Radical_SAM"/>
    <property type="match status" value="1"/>
</dbReference>
<gene>
    <name evidence="6" type="ORF">LCGC14_2565890</name>
</gene>
<evidence type="ECO:0000256" key="4">
    <source>
        <dbReference type="ARBA" id="ARBA00023014"/>
    </source>
</evidence>
<keyword evidence="4" id="KW-0411">Iron-sulfur</keyword>
<protein>
    <recommendedName>
        <fullName evidence="5">Radical SAM core domain-containing protein</fullName>
    </recommendedName>
</protein>
<evidence type="ECO:0000256" key="2">
    <source>
        <dbReference type="ARBA" id="ARBA00022723"/>
    </source>
</evidence>